<proteinExistence type="predicted"/>
<reference evidence="5" key="1">
    <citation type="journal article" date="2017" name="Nature">
        <title>The genome of Chenopodium quinoa.</title>
        <authorList>
            <person name="Jarvis D.E."/>
            <person name="Ho Y.S."/>
            <person name="Lightfoot D.J."/>
            <person name="Schmoeckel S.M."/>
            <person name="Li B."/>
            <person name="Borm T.J.A."/>
            <person name="Ohyanagi H."/>
            <person name="Mineta K."/>
            <person name="Michell C.T."/>
            <person name="Saber N."/>
            <person name="Kharbatia N.M."/>
            <person name="Rupper R.R."/>
            <person name="Sharp A.R."/>
            <person name="Dally N."/>
            <person name="Boughton B.A."/>
            <person name="Woo Y.H."/>
            <person name="Gao G."/>
            <person name="Schijlen E.G.W.M."/>
            <person name="Guo X."/>
            <person name="Momin A.A."/>
            <person name="Negrao S."/>
            <person name="Al-Babili S."/>
            <person name="Gehring C."/>
            <person name="Roessner U."/>
            <person name="Jung C."/>
            <person name="Murphy K."/>
            <person name="Arold S.T."/>
            <person name="Gojobori T."/>
            <person name="van der Linden C.G."/>
            <person name="van Loo E.N."/>
            <person name="Jellen E.N."/>
            <person name="Maughan P.J."/>
            <person name="Tester M."/>
        </authorList>
    </citation>
    <scope>NUCLEOTIDE SEQUENCE [LARGE SCALE GENOMIC DNA]</scope>
    <source>
        <strain evidence="5">cv. PI 614886</strain>
    </source>
</reference>
<dbReference type="PANTHER" id="PTHR32099">
    <property type="entry name" value="CYSTEINE-RICH REPEAT SECRETORY PROTEIN"/>
    <property type="match status" value="1"/>
</dbReference>
<dbReference type="Proteomes" id="UP000596660">
    <property type="component" value="Unplaced"/>
</dbReference>
<feature type="region of interest" description="Disordered" evidence="3">
    <location>
        <begin position="237"/>
        <end position="264"/>
    </location>
</feature>
<feature type="domain" description="Gnk2-homologous" evidence="4">
    <location>
        <begin position="127"/>
        <end position="231"/>
    </location>
</feature>
<evidence type="ECO:0000313" key="6">
    <source>
        <dbReference type="Proteomes" id="UP000596660"/>
    </source>
</evidence>
<dbReference type="Gene3D" id="3.30.430.20">
    <property type="entry name" value="Gnk2 domain, C-X8-C-X2-C motif"/>
    <property type="match status" value="2"/>
</dbReference>
<feature type="compositionally biased region" description="Pro residues" evidence="3">
    <location>
        <begin position="238"/>
        <end position="252"/>
    </location>
</feature>
<dbReference type="Pfam" id="PF01657">
    <property type="entry name" value="Stress-antifung"/>
    <property type="match status" value="2"/>
</dbReference>
<reference evidence="5" key="2">
    <citation type="submission" date="2021-03" db="UniProtKB">
        <authorList>
            <consortium name="EnsemblPlants"/>
        </authorList>
    </citation>
    <scope>IDENTIFICATION</scope>
</reference>
<dbReference type="AlphaFoldDB" id="A0A803LKV6"/>
<keyword evidence="2" id="KW-0677">Repeat</keyword>
<dbReference type="EnsemblPlants" id="AUR62014603-RA">
    <property type="protein sequence ID" value="AUR62014603-RA:cds"/>
    <property type="gene ID" value="AUR62014603"/>
</dbReference>
<keyword evidence="6" id="KW-1185">Reference proteome</keyword>
<dbReference type="OMA" id="NATACHQ"/>
<dbReference type="InterPro" id="IPR002902">
    <property type="entry name" value="GNK2"/>
</dbReference>
<sequence>MISKSTSRVNYVCSNTTMFDNNSKYQANLNTLFRFLSSNSTNPTGFHQAVSGNGENAKDTIEAVYGPFLCRGDQNISSCQDCVTTATTTDLPNLYCPNRKEAIIWYDECMVRYSNKSFFNTMDDSWAVIMWYNGNINTTGNATRFMELMYNMMNNVIAVRAADGGKQKKFATDLVKVSKFRTIYGLGQCTPDLSASDCNLCLVDAIGKFTVSQFGRVLQPSCYAEYDVHPFFDMSTLPAPPSSQPSEPPIPSPTDEFTHSSGKVSNTGKTATLITVSTFLFVIAVAV</sequence>
<accession>A0A803LKV6</accession>
<evidence type="ECO:0000313" key="5">
    <source>
        <dbReference type="EnsemblPlants" id="AUR62014603-RA:cds"/>
    </source>
</evidence>
<evidence type="ECO:0000256" key="2">
    <source>
        <dbReference type="ARBA" id="ARBA00022737"/>
    </source>
</evidence>
<evidence type="ECO:0000256" key="1">
    <source>
        <dbReference type="ARBA" id="ARBA00022729"/>
    </source>
</evidence>
<evidence type="ECO:0000259" key="4">
    <source>
        <dbReference type="PROSITE" id="PS51473"/>
    </source>
</evidence>
<name>A0A803LKV6_CHEQI</name>
<organism evidence="5 6">
    <name type="scientific">Chenopodium quinoa</name>
    <name type="common">Quinoa</name>
    <dbReference type="NCBI Taxonomy" id="63459"/>
    <lineage>
        <taxon>Eukaryota</taxon>
        <taxon>Viridiplantae</taxon>
        <taxon>Streptophyta</taxon>
        <taxon>Embryophyta</taxon>
        <taxon>Tracheophyta</taxon>
        <taxon>Spermatophyta</taxon>
        <taxon>Magnoliopsida</taxon>
        <taxon>eudicotyledons</taxon>
        <taxon>Gunneridae</taxon>
        <taxon>Pentapetalae</taxon>
        <taxon>Caryophyllales</taxon>
        <taxon>Chenopodiaceae</taxon>
        <taxon>Chenopodioideae</taxon>
        <taxon>Atripliceae</taxon>
        <taxon>Chenopodium</taxon>
    </lineage>
</organism>
<dbReference type="Gramene" id="AUR62014603-RA">
    <property type="protein sequence ID" value="AUR62014603-RA:cds"/>
    <property type="gene ID" value="AUR62014603"/>
</dbReference>
<dbReference type="InterPro" id="IPR038408">
    <property type="entry name" value="GNK2_sf"/>
</dbReference>
<evidence type="ECO:0000256" key="3">
    <source>
        <dbReference type="SAM" id="MobiDB-lite"/>
    </source>
</evidence>
<dbReference type="CDD" id="cd23509">
    <property type="entry name" value="Gnk2-like"/>
    <property type="match status" value="2"/>
</dbReference>
<feature type="domain" description="Gnk2-homologous" evidence="4">
    <location>
        <begin position="7"/>
        <end position="118"/>
    </location>
</feature>
<keyword evidence="1" id="KW-0732">Signal</keyword>
<dbReference type="PANTHER" id="PTHR32099:SF42">
    <property type="entry name" value="CYSTEINE-RICH RECEPTOR-LIKE PROTEIN KINASE 9-RELATED"/>
    <property type="match status" value="1"/>
</dbReference>
<protein>
    <recommendedName>
        <fullName evidence="4">Gnk2-homologous domain-containing protein</fullName>
    </recommendedName>
</protein>
<dbReference type="PROSITE" id="PS51473">
    <property type="entry name" value="GNK2"/>
    <property type="match status" value="2"/>
</dbReference>